<evidence type="ECO:0000259" key="9">
    <source>
        <dbReference type="Pfam" id="PF13515"/>
    </source>
</evidence>
<feature type="transmembrane region" description="Helical" evidence="8">
    <location>
        <begin position="162"/>
        <end position="178"/>
    </location>
</feature>
<dbReference type="EMBL" id="CP000781">
    <property type="protein sequence ID" value="ABS65731.1"/>
    <property type="molecule type" value="Genomic_DNA"/>
</dbReference>
<accession>A7ICI8</accession>
<evidence type="ECO:0000256" key="4">
    <source>
        <dbReference type="ARBA" id="ARBA00022989"/>
    </source>
</evidence>
<keyword evidence="5 8" id="KW-0472">Membrane</keyword>
<sequence>MPETSRRPGPDPMSPPLSSPVPLSPPHPRKPLLDRLKGWLADHDPGGVDLTRAFHLGVSFVIVILVGYATSTGFRLNMDVTFPMMAGCAALVMISFNPAASVAAEARTMGRLFALGFVFLLAVTLVGPGEGPGNDIVQKLLLVPLAFFALALRRYGMDGQRLGLALIVVATVGTILRPTRFEGALLLAAFCQGALVAAAVRLSPWRPSAVNAFVETTLDMQGAVATYLRELSEAVRHGRHFPEEANDALENLRGRVWNALASAIAEDPSAQPDFERLRVRFYRLRVAVELLASCVPEKAPNTPDWRHPFAAAADHIARRLEAVEVSDVHAEERFERAVASLRRLAFVPELPPDARFALLRALTAFDRLSLVVTGIAAAETAPFPPPHDDAAPTPPAPRVIPALVKGPDGRRTLSAPMRIACQGAIATAVTTALDLGVHLDHAYWATMTVMFVIGNSVGETYMRVRYRTVGTLIGVVLGMALFLGLGPHIWILAAFCMAAQMIALVTQKDRYDVASAAVGLSVVLGLHIISGLGTEGMLARIYETAIGAAIALVVSYLVLPVYLAEQLRPEVKALVRRARVAFASWWPHPGEKASVSALAQDVRAMGTRLPNLGAEQVFGHSTGDAANIVSTLDVLITYLALMEDVALRLCAMGADAREEVVAVIEAARSRILTGFEVVLGEAGSGSADAATPAVDAAVSTVLGMADDPAVMEVLPLVADYLAYSDAVLRPLHELNAALNDAVPWRKEEMIAAGRAAATSTIGKG</sequence>
<reference evidence="10 11" key="1">
    <citation type="submission" date="2007-07" db="EMBL/GenBank/DDBJ databases">
        <title>Complete sequence of chromosome of Xanthobacter autotrophicus Py2.</title>
        <authorList>
            <consortium name="US DOE Joint Genome Institute"/>
            <person name="Copeland A."/>
            <person name="Lucas S."/>
            <person name="Lapidus A."/>
            <person name="Barry K."/>
            <person name="Glavina del Rio T."/>
            <person name="Hammon N."/>
            <person name="Israni S."/>
            <person name="Dalin E."/>
            <person name="Tice H."/>
            <person name="Pitluck S."/>
            <person name="Sims D."/>
            <person name="Brettin T."/>
            <person name="Bruce D."/>
            <person name="Detter J.C."/>
            <person name="Han C."/>
            <person name="Tapia R."/>
            <person name="Brainard J."/>
            <person name="Schmutz J."/>
            <person name="Larimer F."/>
            <person name="Land M."/>
            <person name="Hauser L."/>
            <person name="Kyrpides N."/>
            <person name="Kim E."/>
            <person name="Ensigns S.A."/>
            <person name="Richardson P."/>
        </authorList>
    </citation>
    <scope>NUCLEOTIDE SEQUENCE [LARGE SCALE GENOMIC DNA]</scope>
    <source>
        <strain evidence="11">ATCC BAA-1158 / Py2</strain>
    </source>
</reference>
<dbReference type="eggNOG" id="COG1289">
    <property type="taxonomic scope" value="Bacteria"/>
</dbReference>
<feature type="transmembrane region" description="Helical" evidence="8">
    <location>
        <begin position="464"/>
        <end position="483"/>
    </location>
</feature>
<dbReference type="InterPro" id="IPR049453">
    <property type="entry name" value="Memb_transporter_dom"/>
</dbReference>
<organism evidence="10 11">
    <name type="scientific">Xanthobacter autotrophicus (strain ATCC BAA-1158 / Py2)</name>
    <dbReference type="NCBI Taxonomy" id="78245"/>
    <lineage>
        <taxon>Bacteria</taxon>
        <taxon>Pseudomonadati</taxon>
        <taxon>Pseudomonadota</taxon>
        <taxon>Alphaproteobacteria</taxon>
        <taxon>Hyphomicrobiales</taxon>
        <taxon>Xanthobacteraceae</taxon>
        <taxon>Xanthobacter</taxon>
    </lineage>
</organism>
<feature type="compositionally biased region" description="Pro residues" evidence="7">
    <location>
        <begin position="10"/>
        <end position="26"/>
    </location>
</feature>
<dbReference type="STRING" id="78245.Xaut_0473"/>
<proteinExistence type="inferred from homology"/>
<dbReference type="Proteomes" id="UP000002417">
    <property type="component" value="Chromosome"/>
</dbReference>
<feature type="transmembrane region" description="Helical" evidence="8">
    <location>
        <begin position="184"/>
        <end position="202"/>
    </location>
</feature>
<keyword evidence="4 8" id="KW-1133">Transmembrane helix</keyword>
<dbReference type="AlphaFoldDB" id="A7ICI8"/>
<feature type="transmembrane region" description="Helical" evidence="8">
    <location>
        <begin position="112"/>
        <end position="130"/>
    </location>
</feature>
<keyword evidence="2" id="KW-1003">Cell membrane</keyword>
<protein>
    <submittedName>
        <fullName evidence="10">Membrane protein-like protein</fullName>
    </submittedName>
</protein>
<evidence type="ECO:0000256" key="3">
    <source>
        <dbReference type="ARBA" id="ARBA00022692"/>
    </source>
</evidence>
<dbReference type="PANTHER" id="PTHR30509:SF9">
    <property type="entry name" value="MULTIDRUG RESISTANCE PROTEIN MDTO"/>
    <property type="match status" value="1"/>
</dbReference>
<feature type="transmembrane region" description="Helical" evidence="8">
    <location>
        <begin position="136"/>
        <end position="155"/>
    </location>
</feature>
<feature type="transmembrane region" description="Helical" evidence="8">
    <location>
        <begin position="80"/>
        <end position="100"/>
    </location>
</feature>
<evidence type="ECO:0000313" key="10">
    <source>
        <dbReference type="EMBL" id="ABS65731.1"/>
    </source>
</evidence>
<comment type="similarity">
    <text evidence="6">Belongs to the YccS/YhfK family.</text>
</comment>
<dbReference type="OrthoDB" id="3816110at2"/>
<evidence type="ECO:0000256" key="2">
    <source>
        <dbReference type="ARBA" id="ARBA00022475"/>
    </source>
</evidence>
<evidence type="ECO:0000313" key="11">
    <source>
        <dbReference type="Proteomes" id="UP000002417"/>
    </source>
</evidence>
<evidence type="ECO:0000256" key="1">
    <source>
        <dbReference type="ARBA" id="ARBA00004651"/>
    </source>
</evidence>
<dbReference type="PANTHER" id="PTHR30509">
    <property type="entry name" value="P-HYDROXYBENZOIC ACID EFFLUX PUMP SUBUNIT-RELATED"/>
    <property type="match status" value="1"/>
</dbReference>
<dbReference type="KEGG" id="xau:Xaut_0473"/>
<feature type="domain" description="Integral membrane bound transporter" evidence="9">
    <location>
        <begin position="437"/>
        <end position="554"/>
    </location>
</feature>
<feature type="region of interest" description="Disordered" evidence="7">
    <location>
        <begin position="1"/>
        <end position="26"/>
    </location>
</feature>
<keyword evidence="3 8" id="KW-0812">Transmembrane</keyword>
<name>A7ICI8_XANP2</name>
<evidence type="ECO:0000256" key="8">
    <source>
        <dbReference type="SAM" id="Phobius"/>
    </source>
</evidence>
<evidence type="ECO:0000256" key="5">
    <source>
        <dbReference type="ARBA" id="ARBA00023136"/>
    </source>
</evidence>
<evidence type="ECO:0000256" key="7">
    <source>
        <dbReference type="SAM" id="MobiDB-lite"/>
    </source>
</evidence>
<dbReference type="GO" id="GO:0005886">
    <property type="term" value="C:plasma membrane"/>
    <property type="evidence" value="ECO:0007669"/>
    <property type="project" value="UniProtKB-SubCell"/>
</dbReference>
<dbReference type="HOGENOM" id="CLU_365204_0_0_5"/>
<dbReference type="Pfam" id="PF13515">
    <property type="entry name" value="FUSC_2"/>
    <property type="match status" value="1"/>
</dbReference>
<feature type="transmembrane region" description="Helical" evidence="8">
    <location>
        <begin position="513"/>
        <end position="533"/>
    </location>
</feature>
<comment type="subcellular location">
    <subcellularLocation>
        <location evidence="1">Cell membrane</location>
        <topology evidence="1">Multi-pass membrane protein</topology>
    </subcellularLocation>
</comment>
<evidence type="ECO:0000256" key="6">
    <source>
        <dbReference type="ARBA" id="ARBA00043993"/>
    </source>
</evidence>
<feature type="transmembrane region" description="Helical" evidence="8">
    <location>
        <begin position="545"/>
        <end position="564"/>
    </location>
</feature>
<feature type="transmembrane region" description="Helical" evidence="8">
    <location>
        <begin position="53"/>
        <end position="74"/>
    </location>
</feature>
<gene>
    <name evidence="10" type="ordered locus">Xaut_0473</name>
</gene>
<keyword evidence="11" id="KW-1185">Reference proteome</keyword>